<dbReference type="InterPro" id="IPR027463">
    <property type="entry name" value="AcrB_DN_DC_subdom"/>
</dbReference>
<dbReference type="Gene3D" id="3.30.70.1430">
    <property type="entry name" value="Multidrug efflux transporter AcrB pore domain"/>
    <property type="match status" value="2"/>
</dbReference>
<dbReference type="RefSeq" id="WP_385937496.1">
    <property type="nucleotide sequence ID" value="NZ_JBHSOZ010000002.1"/>
</dbReference>
<feature type="transmembrane region" description="Helical" evidence="2">
    <location>
        <begin position="998"/>
        <end position="1018"/>
    </location>
</feature>
<dbReference type="Gene3D" id="3.30.70.1440">
    <property type="entry name" value="Multidrug efflux transporter AcrB pore domain"/>
    <property type="match status" value="2"/>
</dbReference>
<evidence type="ECO:0000256" key="2">
    <source>
        <dbReference type="SAM" id="Phobius"/>
    </source>
</evidence>
<sequence>MIEWLVKKKKITLLFFSMLFIVGVLSFFQLPQREIPEIEPQVAQVSVIYPGASAEQVEANITDLIEEELMAVQELAEVTSVSSPGFSSISLELEEGVNEDRAWNNIRQLVNDAAAEFPEGAETPIFDDDLSVQGLATYQITLENEEILPEVDEVLDRWRSDFVQIPEISDMGVQGALEEELRIVLDLEALEENDMSASQVMGAISGETSPTPPGEWETDGEIQRITLDTYETAEDLEGLPVGADEEGEPLLISDVGEITETYQPVEELVYYEGEPALSLTFYLAEGTSVPQAQSALDPYVEEMIAELPDGAEVELLYTQADLVSELFQELAIAFLLAVAAVLIVCSLGLNISTALSVALAIPVSLSLGMIALPFIDVGLNQISLIAFIISLGILVDDAIVVNENIERRLRIGEDPFTASIRGVRQVAVSVLTSTLTVVFTFMPLLLLPGSAGAFIRPLPAVLIATIIASTLVALFLIPIYRSVREKRVNKKQKRKGTERKAPGLAGGLIDKAARGYGNKFLTRVVKRPGLTAIIGLGIGTAAYGLIPFIPLEFFPDTDREEIFIETSLEPGTLIDETEEMADEIEAWLYEQEEVRSVSTYIGTEIPRIFGADGGGGSAEQNDGNFLVFIHGDGPPSREVMNAWNEEFIEEFPEFERANLSIIESGPPVGAPIAIEISGEDMDVLFDMAESVEELLEAEDGVGGVEVDAGRNLSGVSFSPDREALEEYGIASDEISQQLRLLGEGMPLGQLQQGNRLLDMRMVYDTEGSVETEDLERVFVSGGMTQGAGMPGAQGDGAPEEEGGPGGPGEEEIPEEAGVEEADMGTTLDQLVTWEEGTSIEAIPHQDMVRTVTVRAYPGERDVDEVVADLEGEIAAVEASVDGYDINVGGETEARTDVFIDIGQIFVIVVFLILIIIAVQFYSLVMPFLVLSAVYLAISGTLIGLFLTQTGLGFMSMMGAVSLAGIVVRNGIVMIEFFEQRRNEGKDLIEAVVEVGEERFRPIVLTSLTSIGGLLPIALGDNPLFQPLGVAIVSGLIFSTVLTLLIVPALYVLQARWKQRRAEKKGRIQEQSQR</sequence>
<dbReference type="Pfam" id="PF00873">
    <property type="entry name" value="ACR_tran"/>
    <property type="match status" value="1"/>
</dbReference>
<accession>A0ABW0YG13</accession>
<feature type="transmembrane region" description="Helical" evidence="2">
    <location>
        <begin position="381"/>
        <end position="401"/>
    </location>
</feature>
<keyword evidence="2" id="KW-0812">Transmembrane</keyword>
<evidence type="ECO:0000256" key="1">
    <source>
        <dbReference type="SAM" id="MobiDB-lite"/>
    </source>
</evidence>
<dbReference type="Proteomes" id="UP001596142">
    <property type="component" value="Unassembled WGS sequence"/>
</dbReference>
<feature type="transmembrane region" description="Helical" evidence="2">
    <location>
        <begin position="426"/>
        <end position="446"/>
    </location>
</feature>
<dbReference type="PRINTS" id="PR00702">
    <property type="entry name" value="ACRIFLAVINRP"/>
</dbReference>
<dbReference type="PANTHER" id="PTHR32063">
    <property type="match status" value="1"/>
</dbReference>
<organism evidence="3 4">
    <name type="scientific">Thalassorhabdus alkalitolerans</name>
    <dbReference type="NCBI Taxonomy" id="2282697"/>
    <lineage>
        <taxon>Bacteria</taxon>
        <taxon>Bacillati</taxon>
        <taxon>Bacillota</taxon>
        <taxon>Bacilli</taxon>
        <taxon>Bacillales</taxon>
        <taxon>Bacillaceae</taxon>
        <taxon>Thalassorhabdus</taxon>
    </lineage>
</organism>
<dbReference type="InterPro" id="IPR001036">
    <property type="entry name" value="Acrflvin-R"/>
</dbReference>
<feature type="transmembrane region" description="Helical" evidence="2">
    <location>
        <begin position="953"/>
        <end position="977"/>
    </location>
</feature>
<feature type="transmembrane region" description="Helical" evidence="2">
    <location>
        <begin position="330"/>
        <end position="349"/>
    </location>
</feature>
<dbReference type="Gene3D" id="1.20.1640.10">
    <property type="entry name" value="Multidrug efflux transporter AcrB transmembrane domain"/>
    <property type="match status" value="3"/>
</dbReference>
<feature type="transmembrane region" description="Helical" evidence="2">
    <location>
        <begin position="901"/>
        <end position="920"/>
    </location>
</feature>
<feature type="compositionally biased region" description="Acidic residues" evidence="1">
    <location>
        <begin position="797"/>
        <end position="812"/>
    </location>
</feature>
<dbReference type="Gene3D" id="3.30.70.1320">
    <property type="entry name" value="Multidrug efflux transporter AcrB pore domain like"/>
    <property type="match status" value="1"/>
</dbReference>
<dbReference type="SUPFAM" id="SSF82866">
    <property type="entry name" value="Multidrug efflux transporter AcrB transmembrane domain"/>
    <property type="match status" value="2"/>
</dbReference>
<dbReference type="Gene3D" id="3.30.2090.10">
    <property type="entry name" value="Multidrug efflux transporter AcrB TolC docking domain, DN and DC subdomains"/>
    <property type="match status" value="3"/>
</dbReference>
<feature type="transmembrane region" description="Helical" evidence="2">
    <location>
        <begin position="12"/>
        <end position="30"/>
    </location>
</feature>
<feature type="transmembrane region" description="Helical" evidence="2">
    <location>
        <begin position="458"/>
        <end position="480"/>
    </location>
</feature>
<dbReference type="SUPFAM" id="SSF82714">
    <property type="entry name" value="Multidrug efflux transporter AcrB TolC docking domain, DN and DC subdomains"/>
    <property type="match status" value="2"/>
</dbReference>
<protein>
    <submittedName>
        <fullName evidence="3">Efflux RND transporter permease subunit</fullName>
    </submittedName>
</protein>
<proteinExistence type="predicted"/>
<feature type="region of interest" description="Disordered" evidence="1">
    <location>
        <begin position="784"/>
        <end position="812"/>
    </location>
</feature>
<comment type="caution">
    <text evidence="3">The sequence shown here is derived from an EMBL/GenBank/DDBJ whole genome shotgun (WGS) entry which is preliminary data.</text>
</comment>
<keyword evidence="4" id="KW-1185">Reference proteome</keyword>
<gene>
    <name evidence="3" type="ORF">ACFPU1_01100</name>
</gene>
<keyword evidence="2" id="KW-0472">Membrane</keyword>
<feature type="transmembrane region" description="Helical" evidence="2">
    <location>
        <begin position="356"/>
        <end position="375"/>
    </location>
</feature>
<feature type="transmembrane region" description="Helical" evidence="2">
    <location>
        <begin position="529"/>
        <end position="549"/>
    </location>
</feature>
<dbReference type="PANTHER" id="PTHR32063:SF18">
    <property type="entry name" value="CATION EFFLUX SYSTEM PROTEIN"/>
    <property type="match status" value="1"/>
</dbReference>
<dbReference type="SUPFAM" id="SSF82693">
    <property type="entry name" value="Multidrug efflux transporter AcrB pore domain, PN1, PN2, PC1 and PC2 subdomains"/>
    <property type="match status" value="1"/>
</dbReference>
<evidence type="ECO:0000313" key="3">
    <source>
        <dbReference type="EMBL" id="MFC5711370.1"/>
    </source>
</evidence>
<dbReference type="EMBL" id="JBHSOZ010000002">
    <property type="protein sequence ID" value="MFC5711370.1"/>
    <property type="molecule type" value="Genomic_DNA"/>
</dbReference>
<feature type="transmembrane region" description="Helical" evidence="2">
    <location>
        <begin position="927"/>
        <end position="947"/>
    </location>
</feature>
<name>A0ABW0YG13_9BACI</name>
<keyword evidence="2" id="KW-1133">Transmembrane helix</keyword>
<reference evidence="4" key="1">
    <citation type="journal article" date="2019" name="Int. J. Syst. Evol. Microbiol.">
        <title>The Global Catalogue of Microorganisms (GCM) 10K type strain sequencing project: providing services to taxonomists for standard genome sequencing and annotation.</title>
        <authorList>
            <consortium name="The Broad Institute Genomics Platform"/>
            <consortium name="The Broad Institute Genome Sequencing Center for Infectious Disease"/>
            <person name="Wu L."/>
            <person name="Ma J."/>
        </authorList>
    </citation>
    <scope>NUCLEOTIDE SEQUENCE [LARGE SCALE GENOMIC DNA]</scope>
    <source>
        <strain evidence="4">CECT 7184</strain>
    </source>
</reference>
<feature type="compositionally biased region" description="Gly residues" evidence="1">
    <location>
        <begin position="784"/>
        <end position="794"/>
    </location>
</feature>
<evidence type="ECO:0000313" key="4">
    <source>
        <dbReference type="Proteomes" id="UP001596142"/>
    </source>
</evidence>
<feature type="transmembrane region" description="Helical" evidence="2">
    <location>
        <begin position="1030"/>
        <end position="1052"/>
    </location>
</feature>